<evidence type="ECO:0000313" key="2">
    <source>
        <dbReference type="Proteomes" id="UP001519460"/>
    </source>
</evidence>
<dbReference type="Proteomes" id="UP001519460">
    <property type="component" value="Unassembled WGS sequence"/>
</dbReference>
<name>A0ABD0J225_9CAEN</name>
<feature type="non-terminal residue" evidence="1">
    <location>
        <position position="1"/>
    </location>
</feature>
<gene>
    <name evidence="1" type="ORF">BaRGS_00039898</name>
</gene>
<keyword evidence="2" id="KW-1185">Reference proteome</keyword>
<protein>
    <submittedName>
        <fullName evidence="1">Uncharacterized protein</fullName>
    </submittedName>
</protein>
<evidence type="ECO:0000313" key="1">
    <source>
        <dbReference type="EMBL" id="KAK7450692.1"/>
    </source>
</evidence>
<feature type="non-terminal residue" evidence="1">
    <location>
        <position position="110"/>
    </location>
</feature>
<sequence>PGLFPDRTVVVPSVRDQGALVKGPPVLGRVTIPVHVTCALKRVLIKDVPSCRAPANYGSDWAARRPSFARCVMCFVPDLHDPRTAVQEKKVVLLAEASSLGPLAYGWPNV</sequence>
<comment type="caution">
    <text evidence="1">The sequence shown here is derived from an EMBL/GenBank/DDBJ whole genome shotgun (WGS) entry which is preliminary data.</text>
</comment>
<accession>A0ABD0J225</accession>
<reference evidence="1 2" key="1">
    <citation type="journal article" date="2023" name="Sci. Data">
        <title>Genome assembly of the Korean intertidal mud-creeper Batillaria attramentaria.</title>
        <authorList>
            <person name="Patra A.K."/>
            <person name="Ho P.T."/>
            <person name="Jun S."/>
            <person name="Lee S.J."/>
            <person name="Kim Y."/>
            <person name="Won Y.J."/>
        </authorList>
    </citation>
    <scope>NUCLEOTIDE SEQUENCE [LARGE SCALE GENOMIC DNA]</scope>
    <source>
        <strain evidence="1">Wonlab-2016</strain>
    </source>
</reference>
<dbReference type="AlphaFoldDB" id="A0ABD0J225"/>
<proteinExistence type="predicted"/>
<organism evidence="1 2">
    <name type="scientific">Batillaria attramentaria</name>
    <dbReference type="NCBI Taxonomy" id="370345"/>
    <lineage>
        <taxon>Eukaryota</taxon>
        <taxon>Metazoa</taxon>
        <taxon>Spiralia</taxon>
        <taxon>Lophotrochozoa</taxon>
        <taxon>Mollusca</taxon>
        <taxon>Gastropoda</taxon>
        <taxon>Caenogastropoda</taxon>
        <taxon>Sorbeoconcha</taxon>
        <taxon>Cerithioidea</taxon>
        <taxon>Batillariidae</taxon>
        <taxon>Batillaria</taxon>
    </lineage>
</organism>
<dbReference type="EMBL" id="JACVVK020000736">
    <property type="protein sequence ID" value="KAK7450692.1"/>
    <property type="molecule type" value="Genomic_DNA"/>
</dbReference>